<dbReference type="Pfam" id="PF18998">
    <property type="entry name" value="Flg_new_2"/>
    <property type="match status" value="2"/>
</dbReference>
<gene>
    <name evidence="2" type="ORF">DCC35_12290</name>
</gene>
<reference evidence="2 3" key="1">
    <citation type="submission" date="2018-04" db="EMBL/GenBank/DDBJ databases">
        <title>Complete genome uncultured novel isolate.</title>
        <authorList>
            <person name="Merlino G."/>
        </authorList>
    </citation>
    <scope>NUCLEOTIDE SEQUENCE [LARGE SCALE GENOMIC DNA]</scope>
    <source>
        <strain evidence="3">R1DC9</strain>
    </source>
</reference>
<dbReference type="SUPFAM" id="SSF103647">
    <property type="entry name" value="TSP type-3 repeat"/>
    <property type="match status" value="1"/>
</dbReference>
<dbReference type="InterPro" id="IPR028974">
    <property type="entry name" value="TSP_type-3_rpt"/>
</dbReference>
<protein>
    <recommendedName>
        <fullName evidence="1">Bacterial repeat domain-containing protein</fullName>
    </recommendedName>
</protein>
<dbReference type="EMBL" id="CP028923">
    <property type="protein sequence ID" value="QCK15466.1"/>
    <property type="molecule type" value="Genomic_DNA"/>
</dbReference>
<dbReference type="InterPro" id="IPR044060">
    <property type="entry name" value="Bacterial_rp_domain"/>
</dbReference>
<dbReference type="GO" id="GO:0005509">
    <property type="term" value="F:calcium ion binding"/>
    <property type="evidence" value="ECO:0007669"/>
    <property type="project" value="InterPro"/>
</dbReference>
<dbReference type="OrthoDB" id="1525027at2"/>
<name>A0A4D7JTK2_9BACT</name>
<proteinExistence type="predicted"/>
<dbReference type="AlphaFoldDB" id="A0A4D7JTK2"/>
<accession>A0A4D7JTK2</accession>
<feature type="domain" description="Bacterial repeat" evidence="1">
    <location>
        <begin position="127"/>
        <end position="189"/>
    </location>
</feature>
<dbReference type="KEGG" id="fpf:DCC35_12290"/>
<evidence type="ECO:0000313" key="3">
    <source>
        <dbReference type="Proteomes" id="UP000298616"/>
    </source>
</evidence>
<evidence type="ECO:0000313" key="2">
    <source>
        <dbReference type="EMBL" id="QCK15466.1"/>
    </source>
</evidence>
<evidence type="ECO:0000259" key="1">
    <source>
        <dbReference type="Pfam" id="PF18998"/>
    </source>
</evidence>
<feature type="domain" description="Bacterial repeat" evidence="1">
    <location>
        <begin position="51"/>
        <end position="119"/>
    </location>
</feature>
<organism evidence="2 3">
    <name type="scientific">Mangrovivirga cuniculi</name>
    <dbReference type="NCBI Taxonomy" id="2715131"/>
    <lineage>
        <taxon>Bacteria</taxon>
        <taxon>Pseudomonadati</taxon>
        <taxon>Bacteroidota</taxon>
        <taxon>Cytophagia</taxon>
        <taxon>Cytophagales</taxon>
        <taxon>Mangrovivirgaceae</taxon>
        <taxon>Mangrovivirga</taxon>
    </lineage>
</organism>
<keyword evidence="3" id="KW-1185">Reference proteome</keyword>
<sequence>MINVSIRCYCLFIFNYIKTKTNTLMNKYYIFLFALILGVSSCKEDEVVTSYNLTTQIEGSGSVSPATANVKAGETIEVTAISDEGFEFESWSGDLVSTDNPLSIKMDNDYNITANFKSKTNSFTLITQVQGPGSVTPETKKVVEGETIEVIATPEEGYEFEGWTGDIISTDNPLLVKMDKNIKITATFIDKTIDSDGDSVPDYLDQCENTEAGLTVDENGCAKMIQLAENGVTLYCMPTAEIGEK</sequence>
<dbReference type="Proteomes" id="UP000298616">
    <property type="component" value="Chromosome"/>
</dbReference>